<dbReference type="AlphaFoldDB" id="A0A0F6CLQ2"/>
<sequence length="35" mass="4316">MIRFKVHDNWYFNNFNLNKLSLLDVKNKLKRTTFG</sequence>
<reference evidence="1 2" key="1">
    <citation type="journal article" date="2011" name="PLoS ONE">
        <title>Core proteome of the minimal cell: comparative proteomics of three mollicute species.</title>
        <authorList>
            <person name="Fisunov G.Y."/>
            <person name="Alexeev D.G."/>
            <person name="Bazaleev N.A."/>
            <person name="Ladygina V.G."/>
            <person name="Galyamina M.A."/>
            <person name="Kondratov I.G."/>
            <person name="Zhukova N.A."/>
            <person name="Serebryakova M.V."/>
            <person name="Demina I.A."/>
            <person name="Govorun V.M."/>
        </authorList>
    </citation>
    <scope>NUCLEOTIDE SEQUENCE [LARGE SCALE GENOMIC DNA]</scope>
    <source>
        <strain evidence="1 2">S6</strain>
    </source>
</reference>
<dbReference type="Proteomes" id="UP000018735">
    <property type="component" value="Chromosome"/>
</dbReference>
<evidence type="ECO:0000313" key="2">
    <source>
        <dbReference type="Proteomes" id="UP000018735"/>
    </source>
</evidence>
<dbReference type="HOGENOM" id="CLU_3365954_0_0_14"/>
<organism evidence="1 2">
    <name type="scientific">Mycoplasmoides gallisepticum S6</name>
    <dbReference type="NCBI Taxonomy" id="1006581"/>
    <lineage>
        <taxon>Bacteria</taxon>
        <taxon>Bacillati</taxon>
        <taxon>Mycoplasmatota</taxon>
        <taxon>Mycoplasmoidales</taxon>
        <taxon>Mycoplasmoidaceae</taxon>
        <taxon>Mycoplasmoides</taxon>
    </lineage>
</organism>
<gene>
    <name evidence="1" type="ORF">GCW_03260</name>
</gene>
<name>A0A0F6CLQ2_MYCGL</name>
<proteinExistence type="predicted"/>
<dbReference type="EMBL" id="CP006916">
    <property type="protein sequence ID" value="AHC00025.1"/>
    <property type="molecule type" value="Genomic_DNA"/>
</dbReference>
<dbReference type="KEGG" id="mgz:GCW_03260"/>
<protein>
    <submittedName>
        <fullName evidence="1">Uncharacterized protein</fullName>
    </submittedName>
</protein>
<evidence type="ECO:0000313" key="1">
    <source>
        <dbReference type="EMBL" id="AHC00025.1"/>
    </source>
</evidence>
<accession>A0A0F6CLQ2</accession>